<name>A0A9Q0XT82_9SAUR</name>
<evidence type="ECO:0000256" key="3">
    <source>
        <dbReference type="SAM" id="MobiDB-lite"/>
    </source>
</evidence>
<feature type="compositionally biased region" description="Low complexity" evidence="3">
    <location>
        <begin position="73"/>
        <end position="84"/>
    </location>
</feature>
<feature type="region of interest" description="Disordered" evidence="3">
    <location>
        <begin position="26"/>
        <end position="95"/>
    </location>
</feature>
<proteinExistence type="predicted"/>
<dbReference type="OrthoDB" id="25414at2759"/>
<accession>A0A9Q0XT82</accession>
<dbReference type="EMBL" id="JAPFRF010000008">
    <property type="protein sequence ID" value="KAJ7324635.1"/>
    <property type="molecule type" value="Genomic_DNA"/>
</dbReference>
<dbReference type="GO" id="GO:0005925">
    <property type="term" value="C:focal adhesion"/>
    <property type="evidence" value="ECO:0007669"/>
    <property type="project" value="TreeGrafter"/>
</dbReference>
<keyword evidence="2" id="KW-0862">Zinc</keyword>
<feature type="compositionally biased region" description="Polar residues" evidence="3">
    <location>
        <begin position="30"/>
        <end position="45"/>
    </location>
</feature>
<sequence>FLGVPFDAGRSAPKAWRFSQKVIREREETSAMSQPSWLPPKNTSEPAGHVTARMETTHTFGTPSISVSTQQTPKKFAPVVAPKPKYNPYRAVEGE</sequence>
<keyword evidence="1" id="KW-0677">Repeat</keyword>
<evidence type="ECO:0000256" key="1">
    <source>
        <dbReference type="ARBA" id="ARBA00022737"/>
    </source>
</evidence>
<dbReference type="AlphaFoldDB" id="A0A9Q0XT82"/>
<dbReference type="GO" id="GO:0098609">
    <property type="term" value="P:cell-cell adhesion"/>
    <property type="evidence" value="ECO:0007669"/>
    <property type="project" value="TreeGrafter"/>
</dbReference>
<evidence type="ECO:0000256" key="2">
    <source>
        <dbReference type="ARBA" id="ARBA00023038"/>
    </source>
</evidence>
<evidence type="ECO:0000313" key="5">
    <source>
        <dbReference type="Proteomes" id="UP001142489"/>
    </source>
</evidence>
<dbReference type="GO" id="GO:0001725">
    <property type="term" value="C:stress fiber"/>
    <property type="evidence" value="ECO:0007669"/>
    <property type="project" value="TreeGrafter"/>
</dbReference>
<keyword evidence="5" id="KW-1185">Reference proteome</keyword>
<feature type="non-terminal residue" evidence="4">
    <location>
        <position position="1"/>
    </location>
</feature>
<gene>
    <name evidence="4" type="ORF">JRQ81_017655</name>
</gene>
<protein>
    <submittedName>
        <fullName evidence="4">Uncharacterized protein</fullName>
    </submittedName>
</protein>
<keyword evidence="2" id="KW-0440">LIM domain</keyword>
<feature type="non-terminal residue" evidence="4">
    <location>
        <position position="95"/>
    </location>
</feature>
<keyword evidence="2" id="KW-0479">Metal-binding</keyword>
<feature type="compositionally biased region" description="Polar residues" evidence="3">
    <location>
        <begin position="57"/>
        <end position="72"/>
    </location>
</feature>
<dbReference type="Proteomes" id="UP001142489">
    <property type="component" value="Unassembled WGS sequence"/>
</dbReference>
<organism evidence="4 5">
    <name type="scientific">Phrynocephalus forsythii</name>
    <dbReference type="NCBI Taxonomy" id="171643"/>
    <lineage>
        <taxon>Eukaryota</taxon>
        <taxon>Metazoa</taxon>
        <taxon>Chordata</taxon>
        <taxon>Craniata</taxon>
        <taxon>Vertebrata</taxon>
        <taxon>Euteleostomi</taxon>
        <taxon>Lepidosauria</taxon>
        <taxon>Squamata</taxon>
        <taxon>Bifurcata</taxon>
        <taxon>Unidentata</taxon>
        <taxon>Episquamata</taxon>
        <taxon>Toxicofera</taxon>
        <taxon>Iguania</taxon>
        <taxon>Acrodonta</taxon>
        <taxon>Agamidae</taxon>
        <taxon>Agaminae</taxon>
        <taxon>Phrynocephalus</taxon>
    </lineage>
</organism>
<comment type="caution">
    <text evidence="4">The sequence shown here is derived from an EMBL/GenBank/DDBJ whole genome shotgun (WGS) entry which is preliminary data.</text>
</comment>
<dbReference type="PANTHER" id="PTHR24207">
    <property type="entry name" value="ZYX102 PROTEIN"/>
    <property type="match status" value="1"/>
</dbReference>
<evidence type="ECO:0000313" key="4">
    <source>
        <dbReference type="EMBL" id="KAJ7324635.1"/>
    </source>
</evidence>
<dbReference type="PANTHER" id="PTHR24207:SF0">
    <property type="entry name" value="LIPOMA-PREFERRED PARTNER"/>
    <property type="match status" value="1"/>
</dbReference>
<reference evidence="4" key="1">
    <citation type="journal article" date="2023" name="DNA Res.">
        <title>Chromosome-level genome assembly of Phrynocephalus forsythii using third-generation DNA sequencing and Hi-C analysis.</title>
        <authorList>
            <person name="Qi Y."/>
            <person name="Zhao W."/>
            <person name="Zhao Y."/>
            <person name="Niu C."/>
            <person name="Cao S."/>
            <person name="Zhang Y."/>
        </authorList>
    </citation>
    <scope>NUCLEOTIDE SEQUENCE</scope>
    <source>
        <tissue evidence="4">Muscle</tissue>
    </source>
</reference>